<dbReference type="InterPro" id="IPR005140">
    <property type="entry name" value="eRF1_Pelota-like_N"/>
</dbReference>
<dbReference type="Gene3D" id="3.30.420.60">
    <property type="entry name" value="eRF1 domain 2"/>
    <property type="match status" value="1"/>
</dbReference>
<evidence type="ECO:0000256" key="9">
    <source>
        <dbReference type="HAMAP-Rule" id="MF_01853"/>
    </source>
</evidence>
<keyword evidence="5 9" id="KW-0540">Nuclease</keyword>
<dbReference type="InterPro" id="IPR058547">
    <property type="entry name" value="Pelota_N"/>
</dbReference>
<evidence type="ECO:0000313" key="12">
    <source>
        <dbReference type="Proteomes" id="UP000077245"/>
    </source>
</evidence>
<dbReference type="GO" id="GO:0016787">
    <property type="term" value="F:hydrolase activity"/>
    <property type="evidence" value="ECO:0007669"/>
    <property type="project" value="UniProtKB-KW"/>
</dbReference>
<dbReference type="GO" id="GO:0005737">
    <property type="term" value="C:cytoplasm"/>
    <property type="evidence" value="ECO:0007669"/>
    <property type="project" value="UniProtKB-SubCell"/>
</dbReference>
<dbReference type="HAMAP" id="MF_01853">
    <property type="entry name" value="PelO"/>
    <property type="match status" value="1"/>
</dbReference>
<evidence type="ECO:0000313" key="11">
    <source>
        <dbReference type="EMBL" id="KZX14705.1"/>
    </source>
</evidence>
<evidence type="ECO:0000256" key="8">
    <source>
        <dbReference type="ARBA" id="ARBA00022801"/>
    </source>
</evidence>
<evidence type="ECO:0000256" key="3">
    <source>
        <dbReference type="ARBA" id="ARBA00009504"/>
    </source>
</evidence>
<sequence length="352" mass="39201">MRIIKENKKIGKISLIPETLDDLWHLSHIIHKNDYVSAVTVRRIQDTTGDKLRSDRGVKKTFHLGIRVQSVNFHIFTGKLRVTGLIEKGPEDLIPLNSSHSIEVKLNNSIGIVKDKWSRWDLKRLEKAIESSKKLQALVVSVDDDTAELGLLRQFGLEYYGPIIGNISGKRIVDKNRGKDIENFYKSIVDAILRFNEINTIAIVGPGFEKNNFFSFLSNKYPEIAKKSIIESTGSGGRVGIQEILKNGKLEQIKSENIVAIEISAVEELLEEIAKGKNSVAYGKKESFEASNSGAVKKLLILDKLVKNSEYQEIMDIVENMGGNIVIISSEHDGGKQLDSLGGIGAILRYST</sequence>
<dbReference type="GO" id="GO:0070966">
    <property type="term" value="P:nuclear-transcribed mRNA catabolic process, no-go decay"/>
    <property type="evidence" value="ECO:0007669"/>
    <property type="project" value="InterPro"/>
</dbReference>
<evidence type="ECO:0000256" key="7">
    <source>
        <dbReference type="ARBA" id="ARBA00022759"/>
    </source>
</evidence>
<evidence type="ECO:0000256" key="2">
    <source>
        <dbReference type="ARBA" id="ARBA00004496"/>
    </source>
</evidence>
<keyword evidence="6 9" id="KW-0479">Metal-binding</keyword>
<dbReference type="Pfam" id="PF26356">
    <property type="entry name" value="Pelota_N"/>
    <property type="match status" value="1"/>
</dbReference>
<dbReference type="NCBIfam" id="TIGR00111">
    <property type="entry name" value="pelota"/>
    <property type="match status" value="1"/>
</dbReference>
<gene>
    <name evidence="9" type="primary">pelA</name>
    <name evidence="11" type="ORF">MBCUR_04170</name>
</gene>
<comment type="domain">
    <text evidence="9">The N-terminal domain has the RNA-binding Sm fold. It harbors the endoribonuclease activity.</text>
</comment>
<dbReference type="SMART" id="SM01194">
    <property type="entry name" value="eRF1_1"/>
    <property type="match status" value="1"/>
</dbReference>
<comment type="similarity">
    <text evidence="3 9">Belongs to the eukaryotic release factor 1 family. Pelota subfamily.</text>
</comment>
<comment type="function">
    <text evidence="9">May function in recognizing stalled ribosomes, interact with stem-loop structures in stalled mRNA molecules, and effect endonucleolytic cleavage of the mRNA. May play a role in the release non-functional ribosomes and degradation of damaged mRNAs. Has endoribonuclease activity.</text>
</comment>
<dbReference type="InterPro" id="IPR005142">
    <property type="entry name" value="eRF1_3"/>
</dbReference>
<dbReference type="Proteomes" id="UP000077245">
    <property type="component" value="Unassembled WGS sequence"/>
</dbReference>
<dbReference type="AlphaFoldDB" id="A0A166CP04"/>
<organism evidence="11 12">
    <name type="scientific">Methanobrevibacter curvatus</name>
    <dbReference type="NCBI Taxonomy" id="49547"/>
    <lineage>
        <taxon>Archaea</taxon>
        <taxon>Methanobacteriati</taxon>
        <taxon>Methanobacteriota</taxon>
        <taxon>Methanomada group</taxon>
        <taxon>Methanobacteria</taxon>
        <taxon>Methanobacteriales</taxon>
        <taxon>Methanobacteriaceae</taxon>
        <taxon>Methanobrevibacter</taxon>
    </lineage>
</organism>
<comment type="cofactor">
    <cofactor evidence="1 9">
        <name>a divalent metal cation</name>
        <dbReference type="ChEBI" id="CHEBI:60240"/>
    </cofactor>
</comment>
<dbReference type="GO" id="GO:0070481">
    <property type="term" value="P:nuclear-transcribed mRNA catabolic process, non-stop decay"/>
    <property type="evidence" value="ECO:0007669"/>
    <property type="project" value="InterPro"/>
</dbReference>
<keyword evidence="4 9" id="KW-0963">Cytoplasm</keyword>
<dbReference type="EMBL" id="LWMV01000072">
    <property type="protein sequence ID" value="KZX14705.1"/>
    <property type="molecule type" value="Genomic_DNA"/>
</dbReference>
<dbReference type="InterPro" id="IPR038069">
    <property type="entry name" value="Pelota/DOM34_N"/>
</dbReference>
<feature type="domain" description="eRF1/Pelota-like N-terminal" evidence="10">
    <location>
        <begin position="1"/>
        <end position="130"/>
    </location>
</feature>
<dbReference type="GO" id="GO:0046872">
    <property type="term" value="F:metal ion binding"/>
    <property type="evidence" value="ECO:0007669"/>
    <property type="project" value="UniProtKB-UniRule"/>
</dbReference>
<dbReference type="InterPro" id="IPR004405">
    <property type="entry name" value="TF_pelota"/>
</dbReference>
<proteinExistence type="inferred from homology"/>
<comment type="subcellular location">
    <subcellularLocation>
        <location evidence="2 9">Cytoplasm</location>
    </subcellularLocation>
</comment>
<evidence type="ECO:0000256" key="4">
    <source>
        <dbReference type="ARBA" id="ARBA00022490"/>
    </source>
</evidence>
<dbReference type="GO" id="GO:0070651">
    <property type="term" value="P:nonfunctional rRNA decay"/>
    <property type="evidence" value="ECO:0007669"/>
    <property type="project" value="TreeGrafter"/>
</dbReference>
<dbReference type="GO" id="GO:0004519">
    <property type="term" value="F:endonuclease activity"/>
    <property type="evidence" value="ECO:0007669"/>
    <property type="project" value="UniProtKB-UniRule"/>
</dbReference>
<dbReference type="PANTHER" id="PTHR10853:SF0">
    <property type="entry name" value="PROTEIN PELOTA HOMOLOG"/>
    <property type="match status" value="1"/>
</dbReference>
<name>A0A166CP04_9EURY</name>
<evidence type="ECO:0000256" key="6">
    <source>
        <dbReference type="ARBA" id="ARBA00022723"/>
    </source>
</evidence>
<dbReference type="STRING" id="49547.MBCUR_04170"/>
<evidence type="ECO:0000256" key="5">
    <source>
        <dbReference type="ARBA" id="ARBA00022722"/>
    </source>
</evidence>
<dbReference type="InterPro" id="IPR005141">
    <property type="entry name" value="eRF1_2"/>
</dbReference>
<dbReference type="Pfam" id="PF03464">
    <property type="entry name" value="eRF1_2"/>
    <property type="match status" value="1"/>
</dbReference>
<dbReference type="SUPFAM" id="SSF159065">
    <property type="entry name" value="Dom34/Pelota N-terminal domain-like"/>
    <property type="match status" value="1"/>
</dbReference>
<keyword evidence="8 9" id="KW-0378">Hydrolase</keyword>
<keyword evidence="12" id="KW-1185">Reference proteome</keyword>
<protein>
    <recommendedName>
        <fullName evidence="9">Protein pelota homolog</fullName>
        <ecNumber evidence="9">3.1.-.-</ecNumber>
    </recommendedName>
</protein>
<dbReference type="SUPFAM" id="SSF53137">
    <property type="entry name" value="Translational machinery components"/>
    <property type="match status" value="1"/>
</dbReference>
<dbReference type="PANTHER" id="PTHR10853">
    <property type="entry name" value="PELOTA"/>
    <property type="match status" value="1"/>
</dbReference>
<dbReference type="InterPro" id="IPR042226">
    <property type="entry name" value="eFR1_2_sf"/>
</dbReference>
<dbReference type="OrthoDB" id="31300at2157"/>
<accession>A0A166CP04</accession>
<dbReference type="Gene3D" id="3.30.1330.30">
    <property type="match status" value="1"/>
</dbReference>
<dbReference type="InterPro" id="IPR029064">
    <property type="entry name" value="Ribosomal_eL30-like_sf"/>
</dbReference>
<evidence type="ECO:0000259" key="10">
    <source>
        <dbReference type="SMART" id="SM01194"/>
    </source>
</evidence>
<reference evidence="11 12" key="1">
    <citation type="submission" date="2016-04" db="EMBL/GenBank/DDBJ databases">
        <title>Genome sequence of Methanobrevibacter curvatus DSM 11111.</title>
        <authorList>
            <person name="Poehlein A."/>
            <person name="Seedorf H."/>
            <person name="Daniel R."/>
        </authorList>
    </citation>
    <scope>NUCLEOTIDE SEQUENCE [LARGE SCALE GENOMIC DNA]</scope>
    <source>
        <strain evidence="11 12">DSM 11111</strain>
    </source>
</reference>
<dbReference type="Gene3D" id="2.30.30.870">
    <property type="entry name" value="Pelota, domain A"/>
    <property type="match status" value="1"/>
</dbReference>
<comment type="subunit">
    <text evidence="9">Monomer.</text>
</comment>
<dbReference type="RefSeq" id="WP_067089582.1">
    <property type="nucleotide sequence ID" value="NZ_LWMV01000072.1"/>
</dbReference>
<dbReference type="PATRIC" id="fig|49547.3.peg.431"/>
<dbReference type="EC" id="3.1.-.-" evidence="9"/>
<dbReference type="SUPFAM" id="SSF55315">
    <property type="entry name" value="L30e-like"/>
    <property type="match status" value="1"/>
</dbReference>
<dbReference type="GO" id="GO:0071025">
    <property type="term" value="P:RNA surveillance"/>
    <property type="evidence" value="ECO:0007669"/>
    <property type="project" value="InterPro"/>
</dbReference>
<dbReference type="GO" id="GO:0032790">
    <property type="term" value="P:ribosome disassembly"/>
    <property type="evidence" value="ECO:0007669"/>
    <property type="project" value="TreeGrafter"/>
</dbReference>
<dbReference type="InterPro" id="IPR023521">
    <property type="entry name" value="Pelota_arc"/>
</dbReference>
<dbReference type="Pfam" id="PF03465">
    <property type="entry name" value="eRF1_3"/>
    <property type="match status" value="1"/>
</dbReference>
<keyword evidence="7 9" id="KW-0255">Endonuclease</keyword>
<evidence type="ECO:0000256" key="1">
    <source>
        <dbReference type="ARBA" id="ARBA00001968"/>
    </source>
</evidence>
<comment type="caution">
    <text evidence="11">The sequence shown here is derived from an EMBL/GenBank/DDBJ whole genome shotgun (WGS) entry which is preliminary data.</text>
</comment>